<dbReference type="AlphaFoldDB" id="A0A644T7D9"/>
<evidence type="ECO:0000256" key="1">
    <source>
        <dbReference type="SAM" id="Phobius"/>
    </source>
</evidence>
<proteinExistence type="predicted"/>
<protein>
    <recommendedName>
        <fullName evidence="3">DUF192 domain-containing protein</fullName>
    </recommendedName>
</protein>
<evidence type="ECO:0000313" key="2">
    <source>
        <dbReference type="EMBL" id="MPL62132.1"/>
    </source>
</evidence>
<keyword evidence="1" id="KW-0472">Membrane</keyword>
<feature type="transmembrane region" description="Helical" evidence="1">
    <location>
        <begin position="15"/>
        <end position="39"/>
    </location>
</feature>
<evidence type="ECO:0008006" key="3">
    <source>
        <dbReference type="Google" id="ProtNLM"/>
    </source>
</evidence>
<dbReference type="InterPro" id="IPR003795">
    <property type="entry name" value="DUF192"/>
</dbReference>
<dbReference type="Pfam" id="PF02643">
    <property type="entry name" value="DUF192"/>
    <property type="match status" value="1"/>
</dbReference>
<dbReference type="Gene3D" id="2.60.120.1140">
    <property type="entry name" value="Protein of unknown function DUF192"/>
    <property type="match status" value="1"/>
</dbReference>
<dbReference type="PANTHER" id="PTHR37953">
    <property type="entry name" value="UPF0127 PROTEIN MJ1496"/>
    <property type="match status" value="1"/>
</dbReference>
<dbReference type="EMBL" id="VSSQ01000017">
    <property type="protein sequence ID" value="MPL62132.1"/>
    <property type="molecule type" value="Genomic_DNA"/>
</dbReference>
<accession>A0A644T7D9</accession>
<dbReference type="PANTHER" id="PTHR37953:SF1">
    <property type="entry name" value="UPF0127 PROTEIN MJ1496"/>
    <property type="match status" value="1"/>
</dbReference>
<reference evidence="2" key="1">
    <citation type="submission" date="2019-08" db="EMBL/GenBank/DDBJ databases">
        <authorList>
            <person name="Kucharzyk K."/>
            <person name="Murdoch R.W."/>
            <person name="Higgins S."/>
            <person name="Loffler F."/>
        </authorList>
    </citation>
    <scope>NUCLEOTIDE SEQUENCE</scope>
</reference>
<dbReference type="InterPro" id="IPR038695">
    <property type="entry name" value="Saro_0823-like_sf"/>
</dbReference>
<comment type="caution">
    <text evidence="2">The sequence shown here is derived from an EMBL/GenBank/DDBJ whole genome shotgun (WGS) entry which is preliminary data.</text>
</comment>
<name>A0A644T7D9_9ZZZZ</name>
<gene>
    <name evidence="2" type="ORF">SDC9_07733</name>
</gene>
<sequence length="213" mass="24035">MAHVRTKRKPTQKNIGALIFSIFLIFVCMIFLTGLSNFLKAKAGNANFFTNNEKFASNENIDESIILDVENLSEDKGNSLITKNGDKIFLEIANTPESRAQGLSGKTAFKTFEENEKLITEGMLFVFDKPETSSFWMKDMNFDLDIIWLDESFNIVHIEKALASSYNSLNPDASQTFSNGANLAKYVLEVKMGTVERFNLKVGDVFECDRIQL</sequence>
<organism evidence="2">
    <name type="scientific">bioreactor metagenome</name>
    <dbReference type="NCBI Taxonomy" id="1076179"/>
    <lineage>
        <taxon>unclassified sequences</taxon>
        <taxon>metagenomes</taxon>
        <taxon>ecological metagenomes</taxon>
    </lineage>
</organism>
<keyword evidence="1" id="KW-0812">Transmembrane</keyword>
<keyword evidence="1" id="KW-1133">Transmembrane helix</keyword>